<dbReference type="Gene3D" id="1.10.390.10">
    <property type="entry name" value="Neutral Protease Domain 2"/>
    <property type="match status" value="1"/>
</dbReference>
<gene>
    <name evidence="14" type="ORF">GCM10009118_05220</name>
</gene>
<protein>
    <recommendedName>
        <fullName evidence="5">Aminopeptidase N</fullName>
        <ecNumber evidence="4">3.4.11.2</ecNumber>
    </recommendedName>
</protein>
<evidence type="ECO:0000256" key="4">
    <source>
        <dbReference type="ARBA" id="ARBA00012564"/>
    </source>
</evidence>
<evidence type="ECO:0000256" key="8">
    <source>
        <dbReference type="ARBA" id="ARBA00022723"/>
    </source>
</evidence>
<evidence type="ECO:0000256" key="6">
    <source>
        <dbReference type="ARBA" id="ARBA00022438"/>
    </source>
</evidence>
<dbReference type="InterPro" id="IPR014782">
    <property type="entry name" value="Peptidase_M1_dom"/>
</dbReference>
<comment type="catalytic activity">
    <reaction evidence="1">
        <text>Release of an N-terminal amino acid, Xaa-|-Yaa- from a peptide, amide or arylamide. Xaa is preferably Ala, but may be most amino acids including Pro (slow action). When a terminal hydrophobic residue is followed by a prolyl residue, the two may be released as an intact Xaa-Pro dipeptide.</text>
        <dbReference type="EC" id="3.4.11.2"/>
    </reaction>
</comment>
<dbReference type="PANTHER" id="PTHR11533:SF174">
    <property type="entry name" value="PUROMYCIN-SENSITIVE AMINOPEPTIDASE-RELATED"/>
    <property type="match status" value="1"/>
</dbReference>
<evidence type="ECO:0000256" key="2">
    <source>
        <dbReference type="ARBA" id="ARBA00001947"/>
    </source>
</evidence>
<dbReference type="EC" id="3.4.11.2" evidence="4"/>
<dbReference type="SUPFAM" id="SSF55486">
    <property type="entry name" value="Metalloproteases ('zincins'), catalytic domain"/>
    <property type="match status" value="1"/>
</dbReference>
<keyword evidence="15" id="KW-1185">Reference proteome</keyword>
<keyword evidence="8" id="KW-0479">Metal-binding</keyword>
<dbReference type="InterPro" id="IPR001930">
    <property type="entry name" value="Peptidase_M1"/>
</dbReference>
<evidence type="ECO:0000259" key="13">
    <source>
        <dbReference type="Pfam" id="PF17900"/>
    </source>
</evidence>
<feature type="domain" description="Peptidase M1 membrane alanine aminopeptidase" evidence="12">
    <location>
        <begin position="294"/>
        <end position="500"/>
    </location>
</feature>
<reference evidence="14 15" key="1">
    <citation type="journal article" date="2019" name="Int. J. Syst. Evol. Microbiol.">
        <title>The Global Catalogue of Microorganisms (GCM) 10K type strain sequencing project: providing services to taxonomists for standard genome sequencing and annotation.</title>
        <authorList>
            <consortium name="The Broad Institute Genomics Platform"/>
            <consortium name="The Broad Institute Genome Sequencing Center for Infectious Disease"/>
            <person name="Wu L."/>
            <person name="Ma J."/>
        </authorList>
    </citation>
    <scope>NUCLEOTIDE SEQUENCE [LARGE SCALE GENOMIC DNA]</scope>
    <source>
        <strain evidence="14 15">JCM 16083</strain>
    </source>
</reference>
<dbReference type="PROSITE" id="PS51257">
    <property type="entry name" value="PROKAR_LIPOPROTEIN"/>
    <property type="match status" value="1"/>
</dbReference>
<dbReference type="PRINTS" id="PR00756">
    <property type="entry name" value="ALADIPTASE"/>
</dbReference>
<evidence type="ECO:0000259" key="12">
    <source>
        <dbReference type="Pfam" id="PF01433"/>
    </source>
</evidence>
<dbReference type="Pfam" id="PF17900">
    <property type="entry name" value="Peptidase_M1_N"/>
    <property type="match status" value="1"/>
</dbReference>
<evidence type="ECO:0000313" key="15">
    <source>
        <dbReference type="Proteomes" id="UP001501126"/>
    </source>
</evidence>
<comment type="caution">
    <text evidence="14">The sequence shown here is derived from an EMBL/GenBank/DDBJ whole genome shotgun (WGS) entry which is preliminary data.</text>
</comment>
<keyword evidence="7" id="KW-0645">Protease</keyword>
<evidence type="ECO:0000256" key="5">
    <source>
        <dbReference type="ARBA" id="ARBA00015611"/>
    </source>
</evidence>
<name>A0ABN1MLN8_9FLAO</name>
<evidence type="ECO:0000256" key="3">
    <source>
        <dbReference type="ARBA" id="ARBA00010136"/>
    </source>
</evidence>
<evidence type="ECO:0000256" key="11">
    <source>
        <dbReference type="ARBA" id="ARBA00023049"/>
    </source>
</evidence>
<dbReference type="Proteomes" id="UP001501126">
    <property type="component" value="Unassembled WGS sequence"/>
</dbReference>
<organism evidence="14 15">
    <name type="scientific">Wandonia haliotis</name>
    <dbReference type="NCBI Taxonomy" id="574963"/>
    <lineage>
        <taxon>Bacteria</taxon>
        <taxon>Pseudomonadati</taxon>
        <taxon>Bacteroidota</taxon>
        <taxon>Flavobacteriia</taxon>
        <taxon>Flavobacteriales</taxon>
        <taxon>Crocinitomicaceae</taxon>
        <taxon>Wandonia</taxon>
    </lineage>
</organism>
<proteinExistence type="inferred from homology"/>
<evidence type="ECO:0000256" key="9">
    <source>
        <dbReference type="ARBA" id="ARBA00022801"/>
    </source>
</evidence>
<keyword evidence="11" id="KW-0482">Metalloprotease</keyword>
<dbReference type="InterPro" id="IPR050344">
    <property type="entry name" value="Peptidase_M1_aminopeptidases"/>
</dbReference>
<comment type="cofactor">
    <cofactor evidence="2">
        <name>Zn(2+)</name>
        <dbReference type="ChEBI" id="CHEBI:29105"/>
    </cofactor>
</comment>
<comment type="similarity">
    <text evidence="3">Belongs to the peptidase M1 family.</text>
</comment>
<keyword evidence="9" id="KW-0378">Hydrolase</keyword>
<dbReference type="CDD" id="cd09603">
    <property type="entry name" value="M1_APN_like"/>
    <property type="match status" value="1"/>
</dbReference>
<dbReference type="InterPro" id="IPR042097">
    <property type="entry name" value="Aminopeptidase_N-like_N_sf"/>
</dbReference>
<dbReference type="InterPro" id="IPR045357">
    <property type="entry name" value="Aminopeptidase_N-like_N"/>
</dbReference>
<dbReference type="RefSeq" id="WP_343784835.1">
    <property type="nucleotide sequence ID" value="NZ_BAAAFH010000003.1"/>
</dbReference>
<keyword evidence="6" id="KW-0031">Aminopeptidase</keyword>
<dbReference type="SUPFAM" id="SSF63737">
    <property type="entry name" value="Leukotriene A4 hydrolase N-terminal domain"/>
    <property type="match status" value="1"/>
</dbReference>
<dbReference type="Gene3D" id="2.60.40.1730">
    <property type="entry name" value="tricorn interacting facor f3 domain"/>
    <property type="match status" value="1"/>
</dbReference>
<dbReference type="EMBL" id="BAAAFH010000003">
    <property type="protein sequence ID" value="GAA0874114.1"/>
    <property type="molecule type" value="Genomic_DNA"/>
</dbReference>
<evidence type="ECO:0000313" key="14">
    <source>
        <dbReference type="EMBL" id="GAA0874114.1"/>
    </source>
</evidence>
<sequence>MKRIVTFGCAGLLFIQACGTAKTSAEVVDTDPVVNQYEIELPEKKTFPNERAIYRASETKLFNLVHTKLEVSFDWDKSYLYGKATISLKPHFYPQDTLVLDAKGMEIHSVKMNGKDLTHSYENDFLTIQLGKIVTAQEEITLVIDYTAKPDERETGGSSAISSDKGLYFINPKGEDPAKMPQIWTQGETEASSVWFPTIDAPNQKMTQEILMTVDDKYVTLSNGTLVKSTKNADGTRTDHWKQELPHVPYLAMMGVGEFKVVKDSFTKKDGSKIAVDYFVEPEWEPYAKAIFGNTPEMIGFFSELLGVEYPWDKYHQIVVRDYVSGAMENTGAVVFGDFVYKTDRELLDGNSEAIIAHELFHHWFGDLVTCESWSNLPLNESFANYSQYLWDEHKYGVDEAEYQAEKEADGYFQTAQYQGMHDMIWFDYDDKEQMFDGHSYNKGGRILHMLRNYLGDEAFFASLKYYLKRHAYRPAEIHELRLAFEEISGEDLNWFFNQWFFAKGHPVLEVTQEVKDGNVAVTIEQKQDLDEVPLYKLPMKISVFDGAKRNDYKVVVDKREQTFTFSVKDSVNSVIVDADHVILAEWTDNKSKEQFVFQFYKGGKYADRRDGLAGGAKLKDEAGKRMILDALDDPFYRIRELAITQSNRVKRSHTKELLEKLSDLAVNDKSSTVRAAALDFLVTNFESEELTKKALANAMEQDKSYKVLGSALNGLSKSDAELAMQKAKSLEGESAQAMLVNIATLYGKHGTAENFDFFASLFNENKVGGFSVLGVVGSFGAYVRQNDYEVQKKALPIFEDLSENSTGYMGYVLPNVLASVPAAIEQRIAKEEAQLAQFEKDGEPARADQLRKAIKSDQELMKSYQELVDNL</sequence>
<evidence type="ECO:0000256" key="1">
    <source>
        <dbReference type="ARBA" id="ARBA00000098"/>
    </source>
</evidence>
<keyword evidence="10" id="KW-0862">Zinc</keyword>
<accession>A0ABN1MLN8</accession>
<dbReference type="PANTHER" id="PTHR11533">
    <property type="entry name" value="PROTEASE M1 ZINC METALLOPROTEASE"/>
    <property type="match status" value="1"/>
</dbReference>
<feature type="domain" description="Aminopeptidase N-like N-terminal" evidence="13">
    <location>
        <begin position="66"/>
        <end position="251"/>
    </location>
</feature>
<evidence type="ECO:0000256" key="10">
    <source>
        <dbReference type="ARBA" id="ARBA00022833"/>
    </source>
</evidence>
<dbReference type="InterPro" id="IPR027268">
    <property type="entry name" value="Peptidase_M4/M1_CTD_sf"/>
</dbReference>
<dbReference type="Pfam" id="PF01433">
    <property type="entry name" value="Peptidase_M1"/>
    <property type="match status" value="1"/>
</dbReference>
<evidence type="ECO:0000256" key="7">
    <source>
        <dbReference type="ARBA" id="ARBA00022670"/>
    </source>
</evidence>